<dbReference type="Gene3D" id="3.30.420.10">
    <property type="entry name" value="Ribonuclease H-like superfamily/Ribonuclease H"/>
    <property type="match status" value="1"/>
</dbReference>
<keyword evidence="3" id="KW-0269">Exonuclease</keyword>
<dbReference type="PANTHER" id="PTHR30231:SF4">
    <property type="entry name" value="PROTEIN NEN2"/>
    <property type="match status" value="1"/>
</dbReference>
<reference evidence="5 6" key="1">
    <citation type="submission" date="2018-03" db="EMBL/GenBank/DDBJ databases">
        <title>Genomic Encyclopedia of Type Strains, Phase III (KMG-III): the genomes of soil and plant-associated and newly described type strains.</title>
        <authorList>
            <person name="Whitman W."/>
        </authorList>
    </citation>
    <scope>NUCLEOTIDE SEQUENCE [LARGE SCALE GENOMIC DNA]</scope>
    <source>
        <strain evidence="5 6">CGMCC 4.7097</strain>
    </source>
</reference>
<evidence type="ECO:0000313" key="5">
    <source>
        <dbReference type="EMBL" id="PSL51408.1"/>
    </source>
</evidence>
<evidence type="ECO:0000256" key="2">
    <source>
        <dbReference type="ARBA" id="ARBA00022801"/>
    </source>
</evidence>
<proteinExistence type="predicted"/>
<dbReference type="SMART" id="SM00479">
    <property type="entry name" value="EXOIII"/>
    <property type="match status" value="1"/>
</dbReference>
<keyword evidence="2" id="KW-0378">Hydrolase</keyword>
<dbReference type="RefSeq" id="WP_181320726.1">
    <property type="nucleotide sequence ID" value="NZ_PYAX01000021.1"/>
</dbReference>
<dbReference type="InterPro" id="IPR036397">
    <property type="entry name" value="RNaseH_sf"/>
</dbReference>
<dbReference type="CDD" id="cd06127">
    <property type="entry name" value="DEDDh"/>
    <property type="match status" value="1"/>
</dbReference>
<organism evidence="5 6">
    <name type="scientific">Saccharothrix carnea</name>
    <dbReference type="NCBI Taxonomy" id="1280637"/>
    <lineage>
        <taxon>Bacteria</taxon>
        <taxon>Bacillati</taxon>
        <taxon>Actinomycetota</taxon>
        <taxon>Actinomycetes</taxon>
        <taxon>Pseudonocardiales</taxon>
        <taxon>Pseudonocardiaceae</taxon>
        <taxon>Saccharothrix</taxon>
    </lineage>
</organism>
<evidence type="ECO:0000313" key="6">
    <source>
        <dbReference type="Proteomes" id="UP000241118"/>
    </source>
</evidence>
<feature type="domain" description="Exonuclease" evidence="4">
    <location>
        <begin position="18"/>
        <end position="184"/>
    </location>
</feature>
<protein>
    <submittedName>
        <fullName evidence="5">DNA polymerase-3 subunit epsilon</fullName>
    </submittedName>
</protein>
<accession>A0A2P8HYV3</accession>
<dbReference type="AlphaFoldDB" id="A0A2P8HYV3"/>
<comment type="caution">
    <text evidence="5">The sequence shown here is derived from an EMBL/GenBank/DDBJ whole genome shotgun (WGS) entry which is preliminary data.</text>
</comment>
<sequence>MTTPPPAAPLPAALQGHPLAVVDVEGNGGRPPEIVEIAVLPVDGPVMGGDLRTWLVRPATPITAFARRIHGIGNDDVERKPPWHGVAREVERLLTGRTLVAHNASTDYAVLSAHLPGWRPPMVLDTLKLARHVWPELPGHSLDKLVAHIGLDTGGIGEQRPHRAGYDTWCAWHLFRTLVDRSGLGWDDLVATAALTAFRPDPEPEGGLW</sequence>
<evidence type="ECO:0000259" key="4">
    <source>
        <dbReference type="SMART" id="SM00479"/>
    </source>
</evidence>
<gene>
    <name evidence="5" type="ORF">B0I31_12137</name>
</gene>
<evidence type="ECO:0000256" key="3">
    <source>
        <dbReference type="ARBA" id="ARBA00022839"/>
    </source>
</evidence>
<dbReference type="GO" id="GO:0003676">
    <property type="term" value="F:nucleic acid binding"/>
    <property type="evidence" value="ECO:0007669"/>
    <property type="project" value="InterPro"/>
</dbReference>
<dbReference type="SUPFAM" id="SSF53098">
    <property type="entry name" value="Ribonuclease H-like"/>
    <property type="match status" value="1"/>
</dbReference>
<dbReference type="Proteomes" id="UP000241118">
    <property type="component" value="Unassembled WGS sequence"/>
</dbReference>
<dbReference type="EMBL" id="PYAX01000021">
    <property type="protein sequence ID" value="PSL51408.1"/>
    <property type="molecule type" value="Genomic_DNA"/>
</dbReference>
<evidence type="ECO:0000256" key="1">
    <source>
        <dbReference type="ARBA" id="ARBA00022722"/>
    </source>
</evidence>
<name>A0A2P8HYV3_SACCR</name>
<dbReference type="InterPro" id="IPR012337">
    <property type="entry name" value="RNaseH-like_sf"/>
</dbReference>
<dbReference type="InterPro" id="IPR013520">
    <property type="entry name" value="Ribonucl_H"/>
</dbReference>
<dbReference type="GO" id="GO:0005829">
    <property type="term" value="C:cytosol"/>
    <property type="evidence" value="ECO:0007669"/>
    <property type="project" value="TreeGrafter"/>
</dbReference>
<dbReference type="Pfam" id="PF00929">
    <property type="entry name" value="RNase_T"/>
    <property type="match status" value="1"/>
</dbReference>
<keyword evidence="1" id="KW-0540">Nuclease</keyword>
<dbReference type="PANTHER" id="PTHR30231">
    <property type="entry name" value="DNA POLYMERASE III SUBUNIT EPSILON"/>
    <property type="match status" value="1"/>
</dbReference>
<dbReference type="GO" id="GO:0008408">
    <property type="term" value="F:3'-5' exonuclease activity"/>
    <property type="evidence" value="ECO:0007669"/>
    <property type="project" value="TreeGrafter"/>
</dbReference>
<keyword evidence="6" id="KW-1185">Reference proteome</keyword>